<keyword evidence="5" id="KW-0597">Phosphoprotein</keyword>
<dbReference type="GO" id="GO:0014069">
    <property type="term" value="C:postsynaptic density"/>
    <property type="evidence" value="ECO:0007669"/>
    <property type="project" value="TreeGrafter"/>
</dbReference>
<dbReference type="PROSITE" id="PS51021">
    <property type="entry name" value="BAR"/>
    <property type="match status" value="1"/>
</dbReference>
<evidence type="ECO:0000256" key="13">
    <source>
        <dbReference type="ARBA" id="ARBA00074989"/>
    </source>
</evidence>
<evidence type="ECO:0000256" key="2">
    <source>
        <dbReference type="ARBA" id="ARBA00004279"/>
    </source>
</evidence>
<dbReference type="AlphaFoldDB" id="A0A3B5LY72"/>
<dbReference type="GO" id="GO:0007165">
    <property type="term" value="P:signal transduction"/>
    <property type="evidence" value="ECO:0007669"/>
    <property type="project" value="InterPro"/>
</dbReference>
<evidence type="ECO:0000256" key="3">
    <source>
        <dbReference type="ARBA" id="ARBA00004552"/>
    </source>
</evidence>
<accession>A0A3B5LY72</accession>
<evidence type="ECO:0000256" key="1">
    <source>
        <dbReference type="ARBA" id="ARBA00004172"/>
    </source>
</evidence>
<dbReference type="InterPro" id="IPR004148">
    <property type="entry name" value="BAR_dom"/>
</dbReference>
<dbReference type="GO" id="GO:0005096">
    <property type="term" value="F:GTPase activator activity"/>
    <property type="evidence" value="ECO:0007669"/>
    <property type="project" value="UniProtKB-KW"/>
</dbReference>
<sequence length="748" mass="82962">MKKQFNRMRQLANQTVGRAEKTEVLSEDLLQVEKRLDLVKQVTHGTHKKLTACLQGQQGTDTEKRSKKLPLTILAQCMEEGSAVLGDDSLLGKMLKLCGDTEDKLAQELLQFELQIERDVVEPLYVLAEVDIPNIQKQRKHLAKLVLDMDSARTRYQQSSKSSSHPSTMQPGAKSESLREEMEETANRMEICRDQLSADMYNFVAKEIDYANYFQTFIFSKFFFVNMGYLQLALSHICVLLCAAEAWVEKPSFGKSLEEHLNISGREIAFPIEACVTMLLECGMQEEGLFRVAPSASKLKKLKASLDCGVLDVQEYSSDPHAIAGALKSYLRELPEPLMTTELYDEWIQASNIQDMDKRLQALMAVCEKLPIDNLNNFRYLIKFLAKLSEYQDSNKMTPGNMAIVLGPNLLWTQTEPNMTEMMTTVSLQIVGIIEPIIQHADWFFPGEIEFNLTGCYGSPIHANHNSNYSSMPSPDMDQSERKQQQHDQSRRPLSVATDNMMLEFYKKDGYDGNMGVRVMDTSWVSRKGSSTLTRKTSSTPPGMQGPGSPAETLIPEQPGELATSPSATPPLGERVCSENVSLNRPDTSFAHPTPGEDRPPPPYPSSSCHSIPHHFYPKPPPCTRPVAPGPESQPPGSPPPPVRWSGFTPPAPPPSSSSSSSSSSLDINSNPKPSCLHFPKHSPPGDLSQAPPLDTNASPLYVKTPLLLTRHDQSHSNPPSLPSSAPPPPPWAACPCARERGPPRLTR</sequence>
<dbReference type="GO" id="GO:0031256">
    <property type="term" value="C:leading edge membrane"/>
    <property type="evidence" value="ECO:0007669"/>
    <property type="project" value="TreeGrafter"/>
</dbReference>
<dbReference type="SUPFAM" id="SSF48350">
    <property type="entry name" value="GTPase activation domain, GAP"/>
    <property type="match status" value="1"/>
</dbReference>
<keyword evidence="8" id="KW-0966">Cell projection</keyword>
<reference evidence="18" key="2">
    <citation type="submission" date="2025-09" db="UniProtKB">
        <authorList>
            <consortium name="Ensembl"/>
        </authorList>
    </citation>
    <scope>IDENTIFICATION</scope>
</reference>
<feature type="compositionally biased region" description="Basic and acidic residues" evidence="15">
    <location>
        <begin position="479"/>
        <end position="491"/>
    </location>
</feature>
<evidence type="ECO:0000256" key="6">
    <source>
        <dbReference type="ARBA" id="ARBA00022753"/>
    </source>
</evidence>
<dbReference type="Pfam" id="PF03114">
    <property type="entry name" value="BAR"/>
    <property type="match status" value="1"/>
</dbReference>
<comment type="subcellular location">
    <subcellularLocation>
        <location evidence="2">Cell projection</location>
        <location evidence="2">Dendrite</location>
    </subcellularLocation>
    <subcellularLocation>
        <location evidence="3">Cell projection</location>
        <location evidence="3">Dendritic spine</location>
    </subcellularLocation>
    <subcellularLocation>
        <location evidence="9">Presynapse</location>
    </subcellularLocation>
    <subcellularLocation>
        <location evidence="1">Recycling endosome</location>
    </subcellularLocation>
</comment>
<comment type="subunit">
    <text evidence="11">Interacts with BST2 (via cytoplasmic domain). Interacts (probably via PDZ-binding motif) with SHANK3 (via PDZ domain); the interaction takes place in dendritic spines and promotes GRIA1 exocytosis.</text>
</comment>
<feature type="compositionally biased region" description="Polar residues" evidence="15">
    <location>
        <begin position="528"/>
        <end position="542"/>
    </location>
</feature>
<feature type="domain" description="Rho-GAP" evidence="16">
    <location>
        <begin position="255"/>
        <end position="445"/>
    </location>
</feature>
<evidence type="ECO:0000256" key="7">
    <source>
        <dbReference type="ARBA" id="ARBA00023018"/>
    </source>
</evidence>
<dbReference type="GO" id="GO:0098887">
    <property type="term" value="P:neurotransmitter receptor transport, endosome to postsynaptic membrane"/>
    <property type="evidence" value="ECO:0007669"/>
    <property type="project" value="TreeGrafter"/>
</dbReference>
<evidence type="ECO:0000259" key="17">
    <source>
        <dbReference type="PROSITE" id="PS51021"/>
    </source>
</evidence>
<dbReference type="GO" id="GO:0035021">
    <property type="term" value="P:negative regulation of Rac protein signal transduction"/>
    <property type="evidence" value="ECO:0007669"/>
    <property type="project" value="TreeGrafter"/>
</dbReference>
<dbReference type="GO" id="GO:0055037">
    <property type="term" value="C:recycling endosome"/>
    <property type="evidence" value="ECO:0007669"/>
    <property type="project" value="UniProtKB-SubCell"/>
</dbReference>
<keyword evidence="4" id="KW-0343">GTPase activation</keyword>
<evidence type="ECO:0000256" key="5">
    <source>
        <dbReference type="ARBA" id="ARBA00022553"/>
    </source>
</evidence>
<keyword evidence="7" id="KW-0770">Synapse</keyword>
<dbReference type="InterPro" id="IPR008936">
    <property type="entry name" value="Rho_GTPase_activation_prot"/>
</dbReference>
<feature type="compositionally biased region" description="Pro residues" evidence="15">
    <location>
        <begin position="720"/>
        <end position="733"/>
    </location>
</feature>
<dbReference type="GO" id="GO:0043197">
    <property type="term" value="C:dendritic spine"/>
    <property type="evidence" value="ECO:0007669"/>
    <property type="project" value="UniProtKB-SubCell"/>
</dbReference>
<dbReference type="STRING" id="32473.ENSXCOP00000014291"/>
<proteinExistence type="predicted"/>
<comment type="function">
    <text evidence="10">GTPase-activating protein (GAP) that stimulates the GTPase activity of Rho-type GTPases. Thereby, controls Rho-type GTPases cycling between their active GTP-bound and inactive GDP-bound states. Acts as a GAP at least for CDC42 and RAC1. In neurons, is involved in dendritic spine formation and synaptic plasticity in a specific RAC1-GAP activity. Limits the initiation of exploratory dendritic filopodia. Recruited to actin-patches that seed filopodia, binds specifically to plasma membrane sections that are deformed inward by acto-myosin mediated contractile forces. Acts through GAP activity on RAC1 to reduce actin polymerization necessary for filopodia formation. In association with SHANK3, promotes GRIA1 exocytosis from recycling endosomes and spine morphological changes associated to long-term potentiation.</text>
</comment>
<evidence type="ECO:0000313" key="19">
    <source>
        <dbReference type="Proteomes" id="UP000261380"/>
    </source>
</evidence>
<dbReference type="PROSITE" id="PS50238">
    <property type="entry name" value="RHOGAP"/>
    <property type="match status" value="1"/>
</dbReference>
<evidence type="ECO:0000256" key="15">
    <source>
        <dbReference type="SAM" id="MobiDB-lite"/>
    </source>
</evidence>
<keyword evidence="19" id="KW-1185">Reference proteome</keyword>
<keyword evidence="6" id="KW-0967">Endosome</keyword>
<dbReference type="InterPro" id="IPR027267">
    <property type="entry name" value="AH/BAR_dom_sf"/>
</dbReference>
<dbReference type="GO" id="GO:0061001">
    <property type="term" value="P:regulation of dendritic spine morphogenesis"/>
    <property type="evidence" value="ECO:0007669"/>
    <property type="project" value="TreeGrafter"/>
</dbReference>
<evidence type="ECO:0000259" key="16">
    <source>
        <dbReference type="PROSITE" id="PS50238"/>
    </source>
</evidence>
<dbReference type="GO" id="GO:0098886">
    <property type="term" value="P:modification of dendritic spine"/>
    <property type="evidence" value="ECO:0007669"/>
    <property type="project" value="TreeGrafter"/>
</dbReference>
<feature type="region of interest" description="Disordered" evidence="15">
    <location>
        <begin position="156"/>
        <end position="180"/>
    </location>
</feature>
<evidence type="ECO:0000256" key="12">
    <source>
        <dbReference type="ARBA" id="ARBA00070278"/>
    </source>
</evidence>
<dbReference type="InterPro" id="IPR000198">
    <property type="entry name" value="RhoGAP_dom"/>
</dbReference>
<dbReference type="Gene3D" id="1.20.1270.60">
    <property type="entry name" value="Arfaptin homology (AH) domain/BAR domain"/>
    <property type="match status" value="1"/>
</dbReference>
<feature type="compositionally biased region" description="Pro residues" evidence="15">
    <location>
        <begin position="618"/>
        <end position="643"/>
    </location>
</feature>
<evidence type="ECO:0000313" key="18">
    <source>
        <dbReference type="Ensembl" id="ENSXCOP00000014291.1"/>
    </source>
</evidence>
<dbReference type="FunFam" id="1.20.1270.60:FF:000018">
    <property type="entry name" value="Rho GTPase activating protein 44"/>
    <property type="match status" value="1"/>
</dbReference>
<dbReference type="Gene3D" id="1.10.555.10">
    <property type="entry name" value="Rho GTPase activation protein"/>
    <property type="match status" value="1"/>
</dbReference>
<dbReference type="GeneTree" id="ENSGT00940000157296"/>
<feature type="region of interest" description="Disordered" evidence="15">
    <location>
        <begin position="466"/>
        <end position="496"/>
    </location>
</feature>
<dbReference type="SMART" id="SM00324">
    <property type="entry name" value="RhoGAP"/>
    <property type="match status" value="1"/>
</dbReference>
<evidence type="ECO:0000256" key="11">
    <source>
        <dbReference type="ARBA" id="ARBA00063387"/>
    </source>
</evidence>
<feature type="region of interest" description="Disordered" evidence="15">
    <location>
        <begin position="528"/>
        <end position="748"/>
    </location>
</feature>
<name>A0A3B5LY72_9TELE</name>
<organism evidence="18 19">
    <name type="scientific">Xiphophorus couchianus</name>
    <name type="common">Monterrey platyfish</name>
    <dbReference type="NCBI Taxonomy" id="32473"/>
    <lineage>
        <taxon>Eukaryota</taxon>
        <taxon>Metazoa</taxon>
        <taxon>Chordata</taxon>
        <taxon>Craniata</taxon>
        <taxon>Vertebrata</taxon>
        <taxon>Euteleostomi</taxon>
        <taxon>Actinopterygii</taxon>
        <taxon>Neopterygii</taxon>
        <taxon>Teleostei</taxon>
        <taxon>Neoteleostei</taxon>
        <taxon>Acanthomorphata</taxon>
        <taxon>Ovalentaria</taxon>
        <taxon>Atherinomorphae</taxon>
        <taxon>Cyprinodontiformes</taxon>
        <taxon>Poeciliidae</taxon>
        <taxon>Poeciliinae</taxon>
        <taxon>Xiphophorus</taxon>
    </lineage>
</organism>
<evidence type="ECO:0000256" key="10">
    <source>
        <dbReference type="ARBA" id="ARBA00059236"/>
    </source>
</evidence>
<evidence type="ECO:0000256" key="8">
    <source>
        <dbReference type="ARBA" id="ARBA00023273"/>
    </source>
</evidence>
<protein>
    <recommendedName>
        <fullName evidence="12">Rho GTPase-activating protein 44</fullName>
    </recommendedName>
    <alternativeName>
        <fullName evidence="13">Rho-type GTPase-activating protein RICH2</fullName>
    </alternativeName>
    <alternativeName>
        <fullName evidence="14">RhoGAP interacting with CIP4 homologs protein 2</fullName>
    </alternativeName>
</protein>
<dbReference type="Ensembl" id="ENSXCOT00000014468.1">
    <property type="protein sequence ID" value="ENSXCOP00000014291.1"/>
    <property type="gene ID" value="ENSXCOG00000010832.1"/>
</dbReference>
<evidence type="ECO:0000256" key="14">
    <source>
        <dbReference type="ARBA" id="ARBA00076927"/>
    </source>
</evidence>
<dbReference type="Pfam" id="PF00620">
    <property type="entry name" value="RhoGAP"/>
    <property type="match status" value="1"/>
</dbReference>
<feature type="domain" description="BAR" evidence="17">
    <location>
        <begin position="14"/>
        <end position="270"/>
    </location>
</feature>
<reference evidence="18" key="1">
    <citation type="submission" date="2025-08" db="UniProtKB">
        <authorList>
            <consortium name="Ensembl"/>
        </authorList>
    </citation>
    <scope>IDENTIFICATION</scope>
</reference>
<evidence type="ECO:0000256" key="9">
    <source>
        <dbReference type="ARBA" id="ARBA00034106"/>
    </source>
</evidence>
<dbReference type="SMART" id="SM00721">
    <property type="entry name" value="BAR"/>
    <property type="match status" value="1"/>
</dbReference>
<dbReference type="InterPro" id="IPR047165">
    <property type="entry name" value="RHG17/44/SH3BP1-like"/>
</dbReference>
<evidence type="ECO:0000256" key="4">
    <source>
        <dbReference type="ARBA" id="ARBA00022468"/>
    </source>
</evidence>
<feature type="compositionally biased region" description="Basic and acidic residues" evidence="15">
    <location>
        <begin position="738"/>
        <end position="748"/>
    </location>
</feature>
<dbReference type="Proteomes" id="UP000261380">
    <property type="component" value="Unplaced"/>
</dbReference>
<dbReference type="SUPFAM" id="SSF103657">
    <property type="entry name" value="BAR/IMD domain-like"/>
    <property type="match status" value="1"/>
</dbReference>
<dbReference type="PANTHER" id="PTHR14130:SF13">
    <property type="entry name" value="RHO GTPASE-ACTIVATING PROTEIN 44"/>
    <property type="match status" value="1"/>
</dbReference>
<dbReference type="GO" id="GO:0048786">
    <property type="term" value="C:presynaptic active zone"/>
    <property type="evidence" value="ECO:0007669"/>
    <property type="project" value="TreeGrafter"/>
</dbReference>
<dbReference type="GO" id="GO:0032956">
    <property type="term" value="P:regulation of actin cytoskeleton organization"/>
    <property type="evidence" value="ECO:0007669"/>
    <property type="project" value="TreeGrafter"/>
</dbReference>
<dbReference type="FunFam" id="1.10.555.10:FF:000001">
    <property type="entry name" value="Rho GTPase activating protein 44"/>
    <property type="match status" value="1"/>
</dbReference>
<dbReference type="PANTHER" id="PTHR14130">
    <property type="entry name" value="3BP-1 RELATED RHOGAP"/>
    <property type="match status" value="1"/>
</dbReference>